<evidence type="ECO:0000313" key="1">
    <source>
        <dbReference type="EnsemblProtists" id="EOD16349"/>
    </source>
</evidence>
<dbReference type="HOGENOM" id="CLU_087766_0_0_1"/>
<dbReference type="Proteomes" id="UP000013827">
    <property type="component" value="Unassembled WGS sequence"/>
</dbReference>
<evidence type="ECO:0000313" key="2">
    <source>
        <dbReference type="Proteomes" id="UP000013827"/>
    </source>
</evidence>
<reference evidence="1" key="2">
    <citation type="submission" date="2024-10" db="UniProtKB">
        <authorList>
            <consortium name="EnsemblProtists"/>
        </authorList>
    </citation>
    <scope>IDENTIFICATION</scope>
</reference>
<proteinExistence type="predicted"/>
<dbReference type="PaxDb" id="2903-EOD16349"/>
<dbReference type="GeneID" id="17262509"/>
<reference evidence="2" key="1">
    <citation type="journal article" date="2013" name="Nature">
        <title>Pan genome of the phytoplankton Emiliania underpins its global distribution.</title>
        <authorList>
            <person name="Read B.A."/>
            <person name="Kegel J."/>
            <person name="Klute M.J."/>
            <person name="Kuo A."/>
            <person name="Lefebvre S.C."/>
            <person name="Maumus F."/>
            <person name="Mayer C."/>
            <person name="Miller J."/>
            <person name="Monier A."/>
            <person name="Salamov A."/>
            <person name="Young J."/>
            <person name="Aguilar M."/>
            <person name="Claverie J.M."/>
            <person name="Frickenhaus S."/>
            <person name="Gonzalez K."/>
            <person name="Herman E.K."/>
            <person name="Lin Y.C."/>
            <person name="Napier J."/>
            <person name="Ogata H."/>
            <person name="Sarno A.F."/>
            <person name="Shmutz J."/>
            <person name="Schroeder D."/>
            <person name="de Vargas C."/>
            <person name="Verret F."/>
            <person name="von Dassow P."/>
            <person name="Valentin K."/>
            <person name="Van de Peer Y."/>
            <person name="Wheeler G."/>
            <person name="Dacks J.B."/>
            <person name="Delwiche C.F."/>
            <person name="Dyhrman S.T."/>
            <person name="Glockner G."/>
            <person name="John U."/>
            <person name="Richards T."/>
            <person name="Worden A.Z."/>
            <person name="Zhang X."/>
            <person name="Grigoriev I.V."/>
            <person name="Allen A.E."/>
            <person name="Bidle K."/>
            <person name="Borodovsky M."/>
            <person name="Bowler C."/>
            <person name="Brownlee C."/>
            <person name="Cock J.M."/>
            <person name="Elias M."/>
            <person name="Gladyshev V.N."/>
            <person name="Groth M."/>
            <person name="Guda C."/>
            <person name="Hadaegh A."/>
            <person name="Iglesias-Rodriguez M.D."/>
            <person name="Jenkins J."/>
            <person name="Jones B.M."/>
            <person name="Lawson T."/>
            <person name="Leese F."/>
            <person name="Lindquist E."/>
            <person name="Lobanov A."/>
            <person name="Lomsadze A."/>
            <person name="Malik S.B."/>
            <person name="Marsh M.E."/>
            <person name="Mackinder L."/>
            <person name="Mock T."/>
            <person name="Mueller-Roeber B."/>
            <person name="Pagarete A."/>
            <person name="Parker M."/>
            <person name="Probert I."/>
            <person name="Quesneville H."/>
            <person name="Raines C."/>
            <person name="Rensing S.A."/>
            <person name="Riano-Pachon D.M."/>
            <person name="Richier S."/>
            <person name="Rokitta S."/>
            <person name="Shiraiwa Y."/>
            <person name="Soanes D.M."/>
            <person name="van der Giezen M."/>
            <person name="Wahlund T.M."/>
            <person name="Williams B."/>
            <person name="Wilson W."/>
            <person name="Wolfe G."/>
            <person name="Wurch L.L."/>
        </authorList>
    </citation>
    <scope>NUCLEOTIDE SEQUENCE</scope>
</reference>
<name>A0A0D3IYL4_EMIH1</name>
<dbReference type="EnsemblProtists" id="EOD16349">
    <property type="protein sequence ID" value="EOD16349"/>
    <property type="gene ID" value="EMIHUDRAFT_210718"/>
</dbReference>
<dbReference type="AlphaFoldDB" id="A0A0D3IYL4"/>
<dbReference type="KEGG" id="ehx:EMIHUDRAFT_210718"/>
<accession>A0A0D3IYL4</accession>
<keyword evidence="2" id="KW-1185">Reference proteome</keyword>
<organism evidence="1 2">
    <name type="scientific">Emiliania huxleyi (strain CCMP1516)</name>
    <dbReference type="NCBI Taxonomy" id="280463"/>
    <lineage>
        <taxon>Eukaryota</taxon>
        <taxon>Haptista</taxon>
        <taxon>Haptophyta</taxon>
        <taxon>Prymnesiophyceae</taxon>
        <taxon>Isochrysidales</taxon>
        <taxon>Noelaerhabdaceae</taxon>
        <taxon>Emiliania</taxon>
    </lineage>
</organism>
<dbReference type="RefSeq" id="XP_005768778.1">
    <property type="nucleotide sequence ID" value="XM_005768721.1"/>
</dbReference>
<sequence>MTVSLNLLTTRQPHSLGTLRSLTKKQKSCRKAAREAVVPKLQECESKNKKSSGAQLAQPPLLTLLLAMRSLALQPRPLLSPSSIGCRALAPTAYQSALSDAVLWAADPIVGDVVGPVCSALTCRLTLGALLAAAAAALLWLPFGAVPARLLPLLCWWTVPLSVVSYYGQVADTRRTGQYDATLAEVRLRLIGSLVRVGTTLRFLAGDRAVLANHVVGLLGCSLILLAQREWRKTGALGRVELRKALSRDNWRDYRSLGGFEGRWSLRWRYQFRRDFR</sequence>
<protein>
    <submittedName>
        <fullName evidence="1">Uncharacterized protein</fullName>
    </submittedName>
</protein>